<protein>
    <recommendedName>
        <fullName evidence="12">Mitochondrial carrier protein</fullName>
    </recommendedName>
</protein>
<dbReference type="GO" id="GO:0055085">
    <property type="term" value="P:transmembrane transport"/>
    <property type="evidence" value="ECO:0007669"/>
    <property type="project" value="InterPro"/>
</dbReference>
<dbReference type="PANTHER" id="PTHR45667">
    <property type="entry name" value="S-ADENOSYLMETHIONINE MITOCHONDRIAL CARRIER PROTEIN"/>
    <property type="match status" value="1"/>
</dbReference>
<dbReference type="PROSITE" id="PS50920">
    <property type="entry name" value="SOLCAR"/>
    <property type="match status" value="3"/>
</dbReference>
<evidence type="ECO:0000256" key="8">
    <source>
        <dbReference type="PROSITE-ProRule" id="PRU00282"/>
    </source>
</evidence>
<accession>A0A7S3E8G9</accession>
<proteinExistence type="inferred from homology"/>
<evidence type="ECO:0008006" key="12">
    <source>
        <dbReference type="Google" id="ProtNLM"/>
    </source>
</evidence>
<dbReference type="InterPro" id="IPR018108">
    <property type="entry name" value="MCP_transmembrane"/>
</dbReference>
<evidence type="ECO:0000256" key="4">
    <source>
        <dbReference type="ARBA" id="ARBA00022692"/>
    </source>
</evidence>
<evidence type="ECO:0000256" key="10">
    <source>
        <dbReference type="SAM" id="Phobius"/>
    </source>
</evidence>
<dbReference type="PRINTS" id="PR00926">
    <property type="entry name" value="MITOCARRIER"/>
</dbReference>
<dbReference type="SUPFAM" id="SSF103506">
    <property type="entry name" value="Mitochondrial carrier"/>
    <property type="match status" value="1"/>
</dbReference>
<keyword evidence="3 9" id="KW-0813">Transport</keyword>
<dbReference type="InterPro" id="IPR023395">
    <property type="entry name" value="MCP_dom_sf"/>
</dbReference>
<dbReference type="Gene3D" id="1.50.40.10">
    <property type="entry name" value="Mitochondrial carrier domain"/>
    <property type="match status" value="1"/>
</dbReference>
<dbReference type="Pfam" id="PF00153">
    <property type="entry name" value="Mito_carr"/>
    <property type="match status" value="3"/>
</dbReference>
<evidence type="ECO:0000256" key="5">
    <source>
        <dbReference type="ARBA" id="ARBA00022737"/>
    </source>
</evidence>
<evidence type="ECO:0000256" key="9">
    <source>
        <dbReference type="RuleBase" id="RU000488"/>
    </source>
</evidence>
<dbReference type="AlphaFoldDB" id="A0A7S3E8G9"/>
<name>A0A7S3E8G9_9RHOD</name>
<comment type="subcellular location">
    <subcellularLocation>
        <location evidence="1">Membrane</location>
        <topology evidence="1">Multi-pass membrane protein</topology>
    </subcellularLocation>
</comment>
<feature type="transmembrane region" description="Helical" evidence="10">
    <location>
        <begin position="20"/>
        <end position="40"/>
    </location>
</feature>
<gene>
    <name evidence="11" type="ORF">RMAR00112_LOCUS5905</name>
</gene>
<evidence type="ECO:0000256" key="2">
    <source>
        <dbReference type="ARBA" id="ARBA00006375"/>
    </source>
</evidence>
<keyword evidence="4 8" id="KW-0812">Transmembrane</keyword>
<evidence type="ECO:0000256" key="1">
    <source>
        <dbReference type="ARBA" id="ARBA00004141"/>
    </source>
</evidence>
<feature type="repeat" description="Solcar" evidence="8">
    <location>
        <begin position="94"/>
        <end position="176"/>
    </location>
</feature>
<sequence length="294" mass="31530">MGDSLDSVNPSVAATMKVGLASGAVAGCVVDVALFPLDTVKTRLQSGVNHSGPIFKGMYRGLWPALLASAPAAATFFGSYDVTKRVAGQNLELPEPVTHLIAAGVGDVCGSAVRTPFEKLKQRLQAGMERTTLGALRSLIAREGVSGLFRGYSSLVVRELPFDLIEFPLYEYLKKQWAKEQGAPLSANQSALCGSIAGGIAAAVTTPLDVVKTRMLIDTSDQSANKNVRYYLRSVAQKEGVRGLFAGVLPRTIWISLGGFIFFGGYEYTKAYLLHSQAPTKQPTKLHPTKESQY</sequence>
<feature type="repeat" description="Solcar" evidence="8">
    <location>
        <begin position="185"/>
        <end position="272"/>
    </location>
</feature>
<feature type="repeat" description="Solcar" evidence="8">
    <location>
        <begin position="14"/>
        <end position="86"/>
    </location>
</feature>
<evidence type="ECO:0000256" key="3">
    <source>
        <dbReference type="ARBA" id="ARBA00022448"/>
    </source>
</evidence>
<evidence type="ECO:0000256" key="7">
    <source>
        <dbReference type="ARBA" id="ARBA00023136"/>
    </source>
</evidence>
<keyword evidence="7 8" id="KW-0472">Membrane</keyword>
<keyword evidence="6 10" id="KW-1133">Transmembrane helix</keyword>
<dbReference type="EMBL" id="HBHW01007823">
    <property type="protein sequence ID" value="CAE0037949.1"/>
    <property type="molecule type" value="Transcribed_RNA"/>
</dbReference>
<comment type="similarity">
    <text evidence="2 9">Belongs to the mitochondrial carrier (TC 2.A.29) family.</text>
</comment>
<dbReference type="GO" id="GO:0016020">
    <property type="term" value="C:membrane"/>
    <property type="evidence" value="ECO:0007669"/>
    <property type="project" value="UniProtKB-SubCell"/>
</dbReference>
<dbReference type="InterPro" id="IPR002067">
    <property type="entry name" value="MCP"/>
</dbReference>
<evidence type="ECO:0000256" key="6">
    <source>
        <dbReference type="ARBA" id="ARBA00022989"/>
    </source>
</evidence>
<organism evidence="11">
    <name type="scientific">Rhodosorus marinus</name>
    <dbReference type="NCBI Taxonomy" id="101924"/>
    <lineage>
        <taxon>Eukaryota</taxon>
        <taxon>Rhodophyta</taxon>
        <taxon>Stylonematophyceae</taxon>
        <taxon>Stylonematales</taxon>
        <taxon>Stylonemataceae</taxon>
        <taxon>Rhodosorus</taxon>
    </lineage>
</organism>
<reference evidence="11" key="1">
    <citation type="submission" date="2021-01" db="EMBL/GenBank/DDBJ databases">
        <authorList>
            <person name="Corre E."/>
            <person name="Pelletier E."/>
            <person name="Niang G."/>
            <person name="Scheremetjew M."/>
            <person name="Finn R."/>
            <person name="Kale V."/>
            <person name="Holt S."/>
            <person name="Cochrane G."/>
            <person name="Meng A."/>
            <person name="Brown T."/>
            <person name="Cohen L."/>
        </authorList>
    </citation>
    <scope>NUCLEOTIDE SEQUENCE</scope>
    <source>
        <strain evidence="11">CCMP 769</strain>
    </source>
</reference>
<evidence type="ECO:0000313" key="11">
    <source>
        <dbReference type="EMBL" id="CAE0037949.1"/>
    </source>
</evidence>
<keyword evidence="5" id="KW-0677">Repeat</keyword>